<organism evidence="1 2">
    <name type="scientific">Actinomadura madurae</name>
    <dbReference type="NCBI Taxonomy" id="1993"/>
    <lineage>
        <taxon>Bacteria</taxon>
        <taxon>Bacillati</taxon>
        <taxon>Actinomycetota</taxon>
        <taxon>Actinomycetes</taxon>
        <taxon>Streptosporangiales</taxon>
        <taxon>Thermomonosporaceae</taxon>
        <taxon>Actinomadura</taxon>
    </lineage>
</organism>
<protein>
    <submittedName>
        <fullName evidence="1">Uncharacterized protein</fullName>
    </submittedName>
</protein>
<reference evidence="1 2" key="1">
    <citation type="submission" date="2016-10" db="EMBL/GenBank/DDBJ databases">
        <authorList>
            <person name="de Groot N.N."/>
        </authorList>
    </citation>
    <scope>NUCLEOTIDE SEQUENCE [LARGE SCALE GENOMIC DNA]</scope>
    <source>
        <strain evidence="1 2">DSM 43067</strain>
    </source>
</reference>
<name>A0A1I5QDL1_9ACTN</name>
<accession>A0A1I5QDL1</accession>
<gene>
    <name evidence="1" type="ORF">SAMN04489713_11494</name>
</gene>
<evidence type="ECO:0000313" key="1">
    <source>
        <dbReference type="EMBL" id="SFP44362.1"/>
    </source>
</evidence>
<dbReference type="STRING" id="1993.SAMN04489713_11494"/>
<sequence length="68" mass="7830">MRPDNDPLPAYIGQGTLAERGQRQFRHRINGRGVMGWVVRKCTLFFDGVGFLDGRARDVWIRTGLLER</sequence>
<evidence type="ECO:0000313" key="2">
    <source>
        <dbReference type="Proteomes" id="UP000183413"/>
    </source>
</evidence>
<dbReference type="EMBL" id="FOVH01000014">
    <property type="protein sequence ID" value="SFP44362.1"/>
    <property type="molecule type" value="Genomic_DNA"/>
</dbReference>
<proteinExistence type="predicted"/>
<dbReference type="AlphaFoldDB" id="A0A1I5QDL1"/>
<keyword evidence="2" id="KW-1185">Reference proteome</keyword>
<dbReference type="Proteomes" id="UP000183413">
    <property type="component" value="Unassembled WGS sequence"/>
</dbReference>
<dbReference type="InParanoid" id="A0A1I5QDL1"/>